<dbReference type="SUPFAM" id="SSF51316">
    <property type="entry name" value="Mss4-like"/>
    <property type="match status" value="1"/>
</dbReference>
<evidence type="ECO:0000256" key="7">
    <source>
        <dbReference type="ARBA" id="ARBA00048782"/>
    </source>
</evidence>
<dbReference type="AlphaFoldDB" id="H3SL25"/>
<name>H3SL25_9BACL</name>
<dbReference type="PANTHER" id="PTHR43774:SF1">
    <property type="entry name" value="PEPTIDE METHIONINE SULFOXIDE REDUCTASE MSRA 2"/>
    <property type="match status" value="1"/>
</dbReference>
<dbReference type="FunFam" id="3.30.1060.10:FF:000003">
    <property type="entry name" value="Peptide methionine sulfoxide reductase MsrA"/>
    <property type="match status" value="1"/>
</dbReference>
<accession>H3SL25</accession>
<comment type="function">
    <text evidence="9">Has an important function as a repair enzyme for proteins that have been inactivated by oxidation. Catalyzes the reversible oxidation-reduction of methionine sulfoxide in proteins to methionine.</text>
</comment>
<dbReference type="EMBL" id="AHKH01000079">
    <property type="protein sequence ID" value="EHQ60237.1"/>
    <property type="molecule type" value="Genomic_DNA"/>
</dbReference>
<dbReference type="Gene3D" id="2.170.150.20">
    <property type="entry name" value="Peptide methionine sulfoxide reductase"/>
    <property type="match status" value="1"/>
</dbReference>
<dbReference type="PROSITE" id="PS51790">
    <property type="entry name" value="MSRB"/>
    <property type="match status" value="1"/>
</dbReference>
<dbReference type="GO" id="GO:0033744">
    <property type="term" value="F:L-methionine:thioredoxin-disulfide S-oxidoreductase activity"/>
    <property type="evidence" value="ECO:0007669"/>
    <property type="project" value="RHEA"/>
</dbReference>
<dbReference type="InterPro" id="IPR011057">
    <property type="entry name" value="Mss4-like_sf"/>
</dbReference>
<evidence type="ECO:0000256" key="4">
    <source>
        <dbReference type="ARBA" id="ARBA00023268"/>
    </source>
</evidence>
<comment type="catalytic activity">
    <reaction evidence="7 9">
        <text>[thioredoxin]-disulfide + L-methionine + H2O = L-methionine (S)-S-oxide + [thioredoxin]-dithiol</text>
        <dbReference type="Rhea" id="RHEA:19993"/>
        <dbReference type="Rhea" id="RHEA-COMP:10698"/>
        <dbReference type="Rhea" id="RHEA-COMP:10700"/>
        <dbReference type="ChEBI" id="CHEBI:15377"/>
        <dbReference type="ChEBI" id="CHEBI:29950"/>
        <dbReference type="ChEBI" id="CHEBI:50058"/>
        <dbReference type="ChEBI" id="CHEBI:57844"/>
        <dbReference type="ChEBI" id="CHEBI:58772"/>
        <dbReference type="EC" id="1.8.4.11"/>
    </reaction>
</comment>
<dbReference type="SUPFAM" id="SSF55068">
    <property type="entry name" value="Peptide methionine sulfoxide reductase"/>
    <property type="match status" value="1"/>
</dbReference>
<dbReference type="OrthoDB" id="4174719at2"/>
<dbReference type="Gene3D" id="3.30.1060.10">
    <property type="entry name" value="Peptide methionine sulphoxide reductase MsrA"/>
    <property type="match status" value="1"/>
</dbReference>
<evidence type="ECO:0000313" key="11">
    <source>
        <dbReference type="EMBL" id="EHQ60237.1"/>
    </source>
</evidence>
<evidence type="ECO:0000256" key="3">
    <source>
        <dbReference type="ARBA" id="ARBA00023002"/>
    </source>
</evidence>
<keyword evidence="4" id="KW-0511">Multifunctional enzyme</keyword>
<dbReference type="EC" id="1.8.4.11" evidence="9"/>
<comment type="similarity">
    <text evidence="1 9">Belongs to the MsrA Met sulfoxide reductase family.</text>
</comment>
<dbReference type="GO" id="GO:0033743">
    <property type="term" value="F:peptide-methionine (R)-S-oxide reductase activity"/>
    <property type="evidence" value="ECO:0007669"/>
    <property type="project" value="UniProtKB-UniRule"/>
</dbReference>
<comment type="caution">
    <text evidence="11">The sequence shown here is derived from an EMBL/GenBank/DDBJ whole genome shotgun (WGS) entry which is preliminary data.</text>
</comment>
<dbReference type="PANTHER" id="PTHR43774">
    <property type="entry name" value="PEPTIDE METHIONINE SULFOXIDE REDUCTASE"/>
    <property type="match status" value="1"/>
</dbReference>
<reference evidence="11 12" key="1">
    <citation type="journal article" date="2012" name="J. Bacteriol.">
        <title>Genome Sequence of the Pattern-Forming Social Bacterium Paenibacillus dendritiformis C454 Chiral Morphotype.</title>
        <authorList>
            <person name="Sirota-Madi A."/>
            <person name="Olender T."/>
            <person name="Helman Y."/>
            <person name="Brainis I."/>
            <person name="Finkelshtein A."/>
            <person name="Roth D."/>
            <person name="Hagai E."/>
            <person name="Leshkowitz D."/>
            <person name="Brodsky L."/>
            <person name="Galatenko V."/>
            <person name="Nikolaev V."/>
            <person name="Gutnick D.L."/>
            <person name="Lancet D."/>
            <person name="Ben-Jacob E."/>
        </authorList>
    </citation>
    <scope>NUCLEOTIDE SEQUENCE [LARGE SCALE GENOMIC DNA]</scope>
    <source>
        <strain evidence="11 12">C454</strain>
    </source>
</reference>
<evidence type="ECO:0000313" key="12">
    <source>
        <dbReference type="Proteomes" id="UP000003900"/>
    </source>
</evidence>
<organism evidence="11 12">
    <name type="scientific">Paenibacillus dendritiformis C454</name>
    <dbReference type="NCBI Taxonomy" id="1131935"/>
    <lineage>
        <taxon>Bacteria</taxon>
        <taxon>Bacillati</taxon>
        <taxon>Bacillota</taxon>
        <taxon>Bacilli</taxon>
        <taxon>Bacillales</taxon>
        <taxon>Paenibacillaceae</taxon>
        <taxon>Paenibacillus</taxon>
    </lineage>
</organism>
<protein>
    <recommendedName>
        <fullName evidence="8 9">Multifunctional fusion protein</fullName>
    </recommendedName>
    <domain>
        <recommendedName>
            <fullName evidence="9">Peptide methionine sulfoxide reductase MsrA</fullName>
            <shortName evidence="9">Protein-methionine-S-oxide reductase</shortName>
            <ecNumber evidence="9">1.8.4.11</ecNumber>
        </recommendedName>
        <alternativeName>
            <fullName evidence="9">Peptide-methionine (S)-S-oxide reductase</fullName>
            <shortName evidence="9">Peptide Met(O) reductase</shortName>
        </alternativeName>
    </domain>
    <domain>
        <recommendedName>
            <fullName evidence="8">Peptide methionine sulfoxide reductase MsrB</fullName>
            <ecNumber evidence="8">1.8.4.12</ecNumber>
        </recommendedName>
        <alternativeName>
            <fullName evidence="8">Peptide-methionine (R)-S-oxide reductase</fullName>
        </alternativeName>
    </domain>
</protein>
<proteinExistence type="inferred from homology"/>
<keyword evidence="12" id="KW-1185">Reference proteome</keyword>
<dbReference type="NCBIfam" id="TIGR00401">
    <property type="entry name" value="msrA"/>
    <property type="match status" value="1"/>
</dbReference>
<evidence type="ECO:0000256" key="9">
    <source>
        <dbReference type="HAMAP-Rule" id="MF_01401"/>
    </source>
</evidence>
<feature type="active site" evidence="9">
    <location>
        <position position="18"/>
    </location>
</feature>
<dbReference type="InterPro" id="IPR002569">
    <property type="entry name" value="Met_Sox_Rdtase_MsrA_dom"/>
</dbReference>
<dbReference type="InterPro" id="IPR036509">
    <property type="entry name" value="Met_Sox_Rdtase_MsrA_sf"/>
</dbReference>
<evidence type="ECO:0000256" key="2">
    <source>
        <dbReference type="ARBA" id="ARBA00007174"/>
    </source>
</evidence>
<dbReference type="HAMAP" id="MF_01400">
    <property type="entry name" value="MsrB"/>
    <property type="match status" value="1"/>
</dbReference>
<dbReference type="Pfam" id="PF01625">
    <property type="entry name" value="PMSR"/>
    <property type="match status" value="1"/>
</dbReference>
<sequence length="324" mass="37129">MSDHTQPSLEKATFAGGCFWCMVTPFEELPGIHSIVSGYTGGHTENPTYEEVCTDRTGHAEAVQITFDPAVFPYKKLLELFWQQIDPTDPGGQFYDRGSSYRTAIFYHNEKQREEAEQSKQELERSGRFDKPIATEIVPATAFYPAEEHHQDYHRKQPAHYKRYRTGSGRDAFIAKHWSVTEQDKARLKERLTPMQFHVTQKNGTEPPFQNEFWNHTGDGIYVDIVSGEPLFSSRDKYDAGCGWPSFTRPLRSYHVEEKLDLSHGMVRTEVRSRYGDSHLGHVFDDGPGPNGLRYCINSAALRFIPKEKLEEEGYGEYAVLFAD</sequence>
<evidence type="ECO:0000256" key="6">
    <source>
        <dbReference type="ARBA" id="ARBA00048488"/>
    </source>
</evidence>
<comment type="catalytic activity">
    <reaction evidence="5 9">
        <text>L-methionyl-[protein] + [thioredoxin]-disulfide + H2O = L-methionyl-(S)-S-oxide-[protein] + [thioredoxin]-dithiol</text>
        <dbReference type="Rhea" id="RHEA:14217"/>
        <dbReference type="Rhea" id="RHEA-COMP:10698"/>
        <dbReference type="Rhea" id="RHEA-COMP:10700"/>
        <dbReference type="Rhea" id="RHEA-COMP:12313"/>
        <dbReference type="Rhea" id="RHEA-COMP:12315"/>
        <dbReference type="ChEBI" id="CHEBI:15377"/>
        <dbReference type="ChEBI" id="CHEBI:16044"/>
        <dbReference type="ChEBI" id="CHEBI:29950"/>
        <dbReference type="ChEBI" id="CHEBI:44120"/>
        <dbReference type="ChEBI" id="CHEBI:50058"/>
        <dbReference type="EC" id="1.8.4.11"/>
    </reaction>
</comment>
<comment type="caution">
    <text evidence="8">Lacks conserved residue(s) required for the propagation of feature annotation.</text>
</comment>
<dbReference type="RefSeq" id="WP_006678750.1">
    <property type="nucleotide sequence ID" value="NZ_AHKH01000079.1"/>
</dbReference>
<evidence type="ECO:0000256" key="1">
    <source>
        <dbReference type="ARBA" id="ARBA00005591"/>
    </source>
</evidence>
<dbReference type="PATRIC" id="fig|1131935.3.peg.4436"/>
<evidence type="ECO:0000256" key="8">
    <source>
        <dbReference type="HAMAP-Rule" id="MF_01400"/>
    </source>
</evidence>
<dbReference type="NCBIfam" id="TIGR00357">
    <property type="entry name" value="peptide-methionine (R)-S-oxide reductase MsrB"/>
    <property type="match status" value="1"/>
</dbReference>
<gene>
    <name evidence="8" type="primary">msrB</name>
    <name evidence="9" type="synonym">msrA</name>
    <name evidence="11" type="ORF">PDENDC454_21299</name>
</gene>
<feature type="active site" description="Nucleophile" evidence="8">
    <location>
        <position position="296"/>
    </location>
</feature>
<comment type="catalytic activity">
    <reaction evidence="6 8">
        <text>L-methionyl-[protein] + [thioredoxin]-disulfide + H2O = L-methionyl-(R)-S-oxide-[protein] + [thioredoxin]-dithiol</text>
        <dbReference type="Rhea" id="RHEA:24164"/>
        <dbReference type="Rhea" id="RHEA-COMP:10698"/>
        <dbReference type="Rhea" id="RHEA-COMP:10700"/>
        <dbReference type="Rhea" id="RHEA-COMP:12313"/>
        <dbReference type="Rhea" id="RHEA-COMP:12314"/>
        <dbReference type="ChEBI" id="CHEBI:15377"/>
        <dbReference type="ChEBI" id="CHEBI:16044"/>
        <dbReference type="ChEBI" id="CHEBI:29950"/>
        <dbReference type="ChEBI" id="CHEBI:45764"/>
        <dbReference type="ChEBI" id="CHEBI:50058"/>
        <dbReference type="EC" id="1.8.4.12"/>
    </reaction>
</comment>
<comment type="similarity">
    <text evidence="2 8">Belongs to the MsrB Met sulfoxide reductase family.</text>
</comment>
<keyword evidence="3 8" id="KW-0560">Oxidoreductase</keyword>
<evidence type="ECO:0000256" key="5">
    <source>
        <dbReference type="ARBA" id="ARBA00047806"/>
    </source>
</evidence>
<dbReference type="EC" id="1.8.4.12" evidence="8"/>
<dbReference type="GO" id="GO:0008113">
    <property type="term" value="F:peptide-methionine (S)-S-oxide reductase activity"/>
    <property type="evidence" value="ECO:0007669"/>
    <property type="project" value="UniProtKB-UniRule"/>
</dbReference>
<feature type="domain" description="MsrB" evidence="10">
    <location>
        <begin position="185"/>
        <end position="307"/>
    </location>
</feature>
<dbReference type="FunFam" id="2.170.150.20:FF:000003">
    <property type="entry name" value="Peptide methionine sulfoxide reductase MsrB"/>
    <property type="match status" value="1"/>
</dbReference>
<dbReference type="STRING" id="1131935.PDENDC454_21299"/>
<dbReference type="InterPro" id="IPR002579">
    <property type="entry name" value="Met_Sox_Rdtase_MsrB_dom"/>
</dbReference>
<dbReference type="Proteomes" id="UP000003900">
    <property type="component" value="Unassembled WGS sequence"/>
</dbReference>
<evidence type="ECO:0000259" key="10">
    <source>
        <dbReference type="PROSITE" id="PS51790"/>
    </source>
</evidence>
<dbReference type="Pfam" id="PF01641">
    <property type="entry name" value="SelR"/>
    <property type="match status" value="1"/>
</dbReference>
<dbReference type="HAMAP" id="MF_01401">
    <property type="entry name" value="MsrA"/>
    <property type="match status" value="1"/>
</dbReference>